<dbReference type="Gene3D" id="1.10.10.10">
    <property type="entry name" value="Winged helix-like DNA-binding domain superfamily/Winged helix DNA-binding domain"/>
    <property type="match status" value="1"/>
</dbReference>
<keyword evidence="1" id="KW-0238">DNA-binding</keyword>
<dbReference type="EMBL" id="JH817539">
    <property type="protein sequence ID" value="EKC35023.1"/>
    <property type="molecule type" value="Genomic_DNA"/>
</dbReference>
<dbReference type="Pfam" id="PF00250">
    <property type="entry name" value="Forkhead"/>
    <property type="match status" value="1"/>
</dbReference>
<dbReference type="PROSITE" id="PS50039">
    <property type="entry name" value="FORK_HEAD_3"/>
    <property type="match status" value="1"/>
</dbReference>
<organism evidence="3">
    <name type="scientific">Magallana gigas</name>
    <name type="common">Pacific oyster</name>
    <name type="synonym">Crassostrea gigas</name>
    <dbReference type="NCBI Taxonomy" id="29159"/>
    <lineage>
        <taxon>Eukaryota</taxon>
        <taxon>Metazoa</taxon>
        <taxon>Spiralia</taxon>
        <taxon>Lophotrochozoa</taxon>
        <taxon>Mollusca</taxon>
        <taxon>Bivalvia</taxon>
        <taxon>Autobranchia</taxon>
        <taxon>Pteriomorphia</taxon>
        <taxon>Ostreida</taxon>
        <taxon>Ostreoidea</taxon>
        <taxon>Ostreidae</taxon>
        <taxon>Magallana</taxon>
    </lineage>
</organism>
<name>K1QMG0_MAGGI</name>
<evidence type="ECO:0000256" key="2">
    <source>
        <dbReference type="SAM" id="MobiDB-lite"/>
    </source>
</evidence>
<dbReference type="SMART" id="SM00339">
    <property type="entry name" value="FH"/>
    <property type="match status" value="1"/>
</dbReference>
<dbReference type="GO" id="GO:0043565">
    <property type="term" value="F:sequence-specific DNA binding"/>
    <property type="evidence" value="ECO:0007669"/>
    <property type="project" value="InterPro"/>
</dbReference>
<dbReference type="InParanoid" id="K1QMG0"/>
<feature type="compositionally biased region" description="Acidic residues" evidence="2">
    <location>
        <begin position="233"/>
        <end position="244"/>
    </location>
</feature>
<evidence type="ECO:0000256" key="1">
    <source>
        <dbReference type="PROSITE-ProRule" id="PRU00089"/>
    </source>
</evidence>
<dbReference type="InterPro" id="IPR030456">
    <property type="entry name" value="TF_fork_head_CS_2"/>
</dbReference>
<feature type="compositionally biased region" description="Basic and acidic residues" evidence="2">
    <location>
        <begin position="162"/>
        <end position="188"/>
    </location>
</feature>
<dbReference type="AlphaFoldDB" id="K1QMG0"/>
<feature type="region of interest" description="Disordered" evidence="2">
    <location>
        <begin position="162"/>
        <end position="244"/>
    </location>
</feature>
<keyword evidence="1" id="KW-0539">Nucleus</keyword>
<accession>K1QMG0</accession>
<reference evidence="3" key="1">
    <citation type="journal article" date="2012" name="Nature">
        <title>The oyster genome reveals stress adaptation and complexity of shell formation.</title>
        <authorList>
            <person name="Zhang G."/>
            <person name="Fang X."/>
            <person name="Guo X."/>
            <person name="Li L."/>
            <person name="Luo R."/>
            <person name="Xu F."/>
            <person name="Yang P."/>
            <person name="Zhang L."/>
            <person name="Wang X."/>
            <person name="Qi H."/>
            <person name="Xiong Z."/>
            <person name="Que H."/>
            <person name="Xie Y."/>
            <person name="Holland P.W."/>
            <person name="Paps J."/>
            <person name="Zhu Y."/>
            <person name="Wu F."/>
            <person name="Chen Y."/>
            <person name="Wang J."/>
            <person name="Peng C."/>
            <person name="Meng J."/>
            <person name="Yang L."/>
            <person name="Liu J."/>
            <person name="Wen B."/>
            <person name="Zhang N."/>
            <person name="Huang Z."/>
            <person name="Zhu Q."/>
            <person name="Feng Y."/>
            <person name="Mount A."/>
            <person name="Hedgecock D."/>
            <person name="Xu Z."/>
            <person name="Liu Y."/>
            <person name="Domazet-Loso T."/>
            <person name="Du Y."/>
            <person name="Sun X."/>
            <person name="Zhang S."/>
            <person name="Liu B."/>
            <person name="Cheng P."/>
            <person name="Jiang X."/>
            <person name="Li J."/>
            <person name="Fan D."/>
            <person name="Wang W."/>
            <person name="Fu W."/>
            <person name="Wang T."/>
            <person name="Wang B."/>
            <person name="Zhang J."/>
            <person name="Peng Z."/>
            <person name="Li Y."/>
            <person name="Li N."/>
            <person name="Wang J."/>
            <person name="Chen M."/>
            <person name="He Y."/>
            <person name="Tan F."/>
            <person name="Song X."/>
            <person name="Zheng Q."/>
            <person name="Huang R."/>
            <person name="Yang H."/>
            <person name="Du X."/>
            <person name="Chen L."/>
            <person name="Yang M."/>
            <person name="Gaffney P.M."/>
            <person name="Wang S."/>
            <person name="Luo L."/>
            <person name="She Z."/>
            <person name="Ming Y."/>
            <person name="Huang W."/>
            <person name="Zhang S."/>
            <person name="Huang B."/>
            <person name="Zhang Y."/>
            <person name="Qu T."/>
            <person name="Ni P."/>
            <person name="Miao G."/>
            <person name="Wang J."/>
            <person name="Wang Q."/>
            <person name="Steinberg C.E."/>
            <person name="Wang H."/>
            <person name="Li N."/>
            <person name="Qian L."/>
            <person name="Zhang G."/>
            <person name="Li Y."/>
            <person name="Yang H."/>
            <person name="Liu X."/>
            <person name="Wang J."/>
            <person name="Yin Y."/>
            <person name="Wang J."/>
        </authorList>
    </citation>
    <scope>NUCLEOTIDE SEQUENCE [LARGE SCALE GENOMIC DNA]</scope>
    <source>
        <strain evidence="3">05x7-T-G4-1.051#20</strain>
    </source>
</reference>
<comment type="subcellular location">
    <subcellularLocation>
        <location evidence="1">Nucleus</location>
    </subcellularLocation>
</comment>
<feature type="compositionally biased region" description="Basic and acidic residues" evidence="2">
    <location>
        <begin position="36"/>
        <end position="64"/>
    </location>
</feature>
<proteinExistence type="predicted"/>
<feature type="compositionally biased region" description="Basic and acidic residues" evidence="2">
    <location>
        <begin position="203"/>
        <end position="232"/>
    </location>
</feature>
<dbReference type="PROSITE" id="PS00658">
    <property type="entry name" value="FORK_HEAD_2"/>
    <property type="match status" value="1"/>
</dbReference>
<dbReference type="HOGENOM" id="CLU_362586_0_0_1"/>
<dbReference type="InterPro" id="IPR036390">
    <property type="entry name" value="WH_DNA-bd_sf"/>
</dbReference>
<feature type="region of interest" description="Disordered" evidence="2">
    <location>
        <begin position="21"/>
        <end position="64"/>
    </location>
</feature>
<dbReference type="GO" id="GO:0003700">
    <property type="term" value="F:DNA-binding transcription factor activity"/>
    <property type="evidence" value="ECO:0007669"/>
    <property type="project" value="InterPro"/>
</dbReference>
<dbReference type="InterPro" id="IPR036388">
    <property type="entry name" value="WH-like_DNA-bd_sf"/>
</dbReference>
<evidence type="ECO:0000313" key="3">
    <source>
        <dbReference type="EMBL" id="EKC35023.1"/>
    </source>
</evidence>
<dbReference type="InterPro" id="IPR001766">
    <property type="entry name" value="Fork_head_dom"/>
</dbReference>
<sequence>MHPKNDIIGWEDRRRLALERHIKRKRKRRPYVKRKSQLDSTEHAFSKNLPDQEGKKQDVPGMLEKADEKLEVELIEDSTEKQLGNADCNEVDNGLNVDKMELCHVMKDNINEKAKKDSPRRNAGNEKRQKVEKLNKLLENLLSKIKWETIIKAKVEQELRSRCEEKLSENEKEGPTKDGIEACWRDSDQNTGTLGEMGEENILNDRHLEKPTQTEKKERTNATDSESRMAEIREDDGYDEEDDDDDCDGFMPRKLFFFSFDYFKYEERDIHERADEYCRTISADKYHYVKPGDIGYDIQESSNLNGFHLNCPLPKKKKRRNYLTDSCYVTACDFHDPYDNTKMLPTGTRLLRPSGKLVQLVAKVLQESPDGLLQVPQIYAALQNMYPYFKYMDPSAINSWRSSVRHALYQKWFKKIKFTVPQICCKGSYWALNKDFGLPTTMTVPDNNVSDSIGGSNISYPKIVGAKWTVDIGLNSSVVDLLTRVAGVRELLKIAKQYGLKISLTTTPIQEMTENNPICKGDPVLFSLPSASIEQAPTCIYGCDREEKQGDGELVSNLLQPQNSDSFVVLSSNKPCVPVLPRQSSTYTACQETLGNVQTIVANSETLYVNEHTDSFPDGDDFSVGGWNEETDESNDSEELLSALYPTCGVSDECTHQTSEIGEEGANIRDDFLPELDMFSCASDTANFDCFSLPCIVDNDFQSNTLDQLLSVLQPCDDQAEEVILENRDQQAYLAHHMSPVAQFLEELRHDGLIQWQSIGLRGRYYSRLET</sequence>
<feature type="DNA-binding region" description="Fork-head" evidence="1">
    <location>
        <begin position="352"/>
        <end position="435"/>
    </location>
</feature>
<dbReference type="SUPFAM" id="SSF46785">
    <property type="entry name" value="Winged helix' DNA-binding domain"/>
    <property type="match status" value="1"/>
</dbReference>
<gene>
    <name evidence="3" type="ORF">CGI_10023645</name>
</gene>
<dbReference type="GO" id="GO:0005634">
    <property type="term" value="C:nucleus"/>
    <property type="evidence" value="ECO:0007669"/>
    <property type="project" value="UniProtKB-SubCell"/>
</dbReference>
<protein>
    <submittedName>
        <fullName evidence="3">Uncharacterized protein</fullName>
    </submittedName>
</protein>
<feature type="compositionally biased region" description="Basic residues" evidence="2">
    <location>
        <begin position="21"/>
        <end position="35"/>
    </location>
</feature>